<name>A0ABV3GVV0_9ACTN</name>
<evidence type="ECO:0000259" key="2">
    <source>
        <dbReference type="Pfam" id="PF13340"/>
    </source>
</evidence>
<comment type="caution">
    <text evidence="3">The sequence shown here is derived from an EMBL/GenBank/DDBJ whole genome shotgun (WGS) entry which is preliminary data.</text>
</comment>
<feature type="domain" description="Transposase IS4-like" evidence="1">
    <location>
        <begin position="108"/>
        <end position="260"/>
    </location>
</feature>
<feature type="domain" description="Insertion element IS402-like" evidence="2">
    <location>
        <begin position="11"/>
        <end position="91"/>
    </location>
</feature>
<accession>A0ABV3GVV0</accession>
<dbReference type="EMBL" id="JBFARM010000001">
    <property type="protein sequence ID" value="MEV4284397.1"/>
    <property type="molecule type" value="Genomic_DNA"/>
</dbReference>
<dbReference type="PANTHER" id="PTHR30007">
    <property type="entry name" value="PHP DOMAIN PROTEIN"/>
    <property type="match status" value="1"/>
</dbReference>
<dbReference type="PANTHER" id="PTHR30007:SF0">
    <property type="entry name" value="TRANSPOSASE"/>
    <property type="match status" value="1"/>
</dbReference>
<evidence type="ECO:0000313" key="4">
    <source>
        <dbReference type="Proteomes" id="UP001552427"/>
    </source>
</evidence>
<dbReference type="InterPro" id="IPR002559">
    <property type="entry name" value="Transposase_11"/>
</dbReference>
<evidence type="ECO:0000313" key="3">
    <source>
        <dbReference type="EMBL" id="MEV4284397.1"/>
    </source>
</evidence>
<dbReference type="NCBIfam" id="NF033580">
    <property type="entry name" value="transpos_IS5_3"/>
    <property type="match status" value="1"/>
</dbReference>
<keyword evidence="4" id="KW-1185">Reference proteome</keyword>
<proteinExistence type="predicted"/>
<organism evidence="3 4">
    <name type="scientific">Nonomuraea bangladeshensis</name>
    <dbReference type="NCBI Taxonomy" id="404385"/>
    <lineage>
        <taxon>Bacteria</taxon>
        <taxon>Bacillati</taxon>
        <taxon>Actinomycetota</taxon>
        <taxon>Actinomycetes</taxon>
        <taxon>Streptosporangiales</taxon>
        <taxon>Streptosporangiaceae</taxon>
        <taxon>Nonomuraea</taxon>
    </lineage>
</organism>
<reference evidence="3 4" key="1">
    <citation type="submission" date="2024-06" db="EMBL/GenBank/DDBJ databases">
        <title>The Natural Products Discovery Center: Release of the First 8490 Sequenced Strains for Exploring Actinobacteria Biosynthetic Diversity.</title>
        <authorList>
            <person name="Kalkreuter E."/>
            <person name="Kautsar S.A."/>
            <person name="Yang D."/>
            <person name="Bader C.D."/>
            <person name="Teijaro C.N."/>
            <person name="Fluegel L."/>
            <person name="Davis C.M."/>
            <person name="Simpson J.R."/>
            <person name="Lauterbach L."/>
            <person name="Steele A.D."/>
            <person name="Gui C."/>
            <person name="Meng S."/>
            <person name="Li G."/>
            <person name="Viehrig K."/>
            <person name="Ye F."/>
            <person name="Su P."/>
            <person name="Kiefer A.F."/>
            <person name="Nichols A."/>
            <person name="Cepeda A.J."/>
            <person name="Yan W."/>
            <person name="Fan B."/>
            <person name="Jiang Y."/>
            <person name="Adhikari A."/>
            <person name="Zheng C.-J."/>
            <person name="Schuster L."/>
            <person name="Cowan T.M."/>
            <person name="Smanski M.J."/>
            <person name="Chevrette M.G."/>
            <person name="De Carvalho L.P.S."/>
            <person name="Shen B."/>
        </authorList>
    </citation>
    <scope>NUCLEOTIDE SEQUENCE [LARGE SCALE GENOMIC DNA]</scope>
    <source>
        <strain evidence="3 4">NPDC049574</strain>
    </source>
</reference>
<sequence length="279" mass="31073">MTEPRPYPSDLSDARWALVEPVLTAWRAERRAGALDIGRPPEHDLRDILNAILYVNRTGIPWRYLPHEYPPWQTVYAYFARWQHEGVFEQLTSLLRRHVRTAAGRNPDPTAGVIDAQSIKTSTNVPATSQGYDAGKKIAGRKRSIITDTLGLLLAVLVTAASASDSAAGLPLLATVATAQPTLTKAWADSAYRTTVIEGAAALGIDLEVVTRDPATRGFTPLPRRWVAERTLGWLMLRRRLVRDYEARPDRSEAMIHIAMIDLMSRRLTGENTPTWRGT</sequence>
<dbReference type="Pfam" id="PF13340">
    <property type="entry name" value="DUF4096"/>
    <property type="match status" value="1"/>
</dbReference>
<protein>
    <submittedName>
        <fullName evidence="3">IS5 family transposase</fullName>
    </submittedName>
</protein>
<dbReference type="RefSeq" id="WP_364444754.1">
    <property type="nucleotide sequence ID" value="NZ_JBFARM010000001.1"/>
</dbReference>
<dbReference type="Proteomes" id="UP001552427">
    <property type="component" value="Unassembled WGS sequence"/>
</dbReference>
<evidence type="ECO:0000259" key="1">
    <source>
        <dbReference type="Pfam" id="PF01609"/>
    </source>
</evidence>
<gene>
    <name evidence="3" type="ORF">AB0K40_02715</name>
</gene>
<dbReference type="Pfam" id="PF01609">
    <property type="entry name" value="DDE_Tnp_1"/>
    <property type="match status" value="1"/>
</dbReference>
<dbReference type="InterPro" id="IPR025161">
    <property type="entry name" value="IS402-like_dom"/>
</dbReference>